<dbReference type="GO" id="GO:0006874">
    <property type="term" value="P:intracellular calcium ion homeostasis"/>
    <property type="evidence" value="ECO:0007669"/>
    <property type="project" value="TreeGrafter"/>
</dbReference>
<dbReference type="Pfam" id="PF00122">
    <property type="entry name" value="E1-E2_ATPase"/>
    <property type="match status" value="1"/>
</dbReference>
<dbReference type="SFLD" id="SFLDF00027">
    <property type="entry name" value="p-type_atpase"/>
    <property type="match status" value="1"/>
</dbReference>
<proteinExistence type="inferred from homology"/>
<evidence type="ECO:0000256" key="2">
    <source>
        <dbReference type="ARBA" id="ARBA00006000"/>
    </source>
</evidence>
<dbReference type="GO" id="GO:0031902">
    <property type="term" value="C:late endosome membrane"/>
    <property type="evidence" value="ECO:0007669"/>
    <property type="project" value="TreeGrafter"/>
</dbReference>
<evidence type="ECO:0000256" key="4">
    <source>
        <dbReference type="ARBA" id="ARBA00022723"/>
    </source>
</evidence>
<feature type="domain" description="P-type ATPase A" evidence="17">
    <location>
        <begin position="174"/>
        <end position="296"/>
    </location>
</feature>
<dbReference type="InterPro" id="IPR059000">
    <property type="entry name" value="ATPase_P-type_domA"/>
</dbReference>
<reference evidence="19" key="1">
    <citation type="journal article" date="2022" name="bioRxiv">
        <title>Sequencing and chromosome-scale assembly of the giantPleurodeles waltlgenome.</title>
        <authorList>
            <person name="Brown T."/>
            <person name="Elewa A."/>
            <person name="Iarovenko S."/>
            <person name="Subramanian E."/>
            <person name="Araus A.J."/>
            <person name="Petzold A."/>
            <person name="Susuki M."/>
            <person name="Suzuki K.-i.T."/>
            <person name="Hayashi T."/>
            <person name="Toyoda A."/>
            <person name="Oliveira C."/>
            <person name="Osipova E."/>
            <person name="Leigh N.D."/>
            <person name="Simon A."/>
            <person name="Yun M.H."/>
        </authorList>
    </citation>
    <scope>NUCLEOTIDE SEQUENCE</scope>
    <source>
        <strain evidence="19">20211129_DDA</strain>
        <tissue evidence="19">Liver</tissue>
    </source>
</reference>
<evidence type="ECO:0000256" key="3">
    <source>
        <dbReference type="ARBA" id="ARBA00022692"/>
    </source>
</evidence>
<evidence type="ECO:0000256" key="12">
    <source>
        <dbReference type="ARBA" id="ARBA00049360"/>
    </source>
</evidence>
<name>A0AAV7L5X3_PLEWA</name>
<feature type="transmembrane region" description="Helical" evidence="16">
    <location>
        <begin position="846"/>
        <end position="865"/>
    </location>
</feature>
<keyword evidence="4" id="KW-0479">Metal-binding</keyword>
<comment type="catalytic activity">
    <reaction evidence="12">
        <text>ATP + H2O = ADP + phosphate + H(+)</text>
        <dbReference type="Rhea" id="RHEA:13065"/>
        <dbReference type="ChEBI" id="CHEBI:15377"/>
        <dbReference type="ChEBI" id="CHEBI:15378"/>
        <dbReference type="ChEBI" id="CHEBI:30616"/>
        <dbReference type="ChEBI" id="CHEBI:43474"/>
        <dbReference type="ChEBI" id="CHEBI:456216"/>
    </reaction>
</comment>
<evidence type="ECO:0000256" key="16">
    <source>
        <dbReference type="SAM" id="Phobius"/>
    </source>
</evidence>
<dbReference type="InterPro" id="IPR047821">
    <property type="entry name" value="P5B-type_ATPase"/>
</dbReference>
<evidence type="ECO:0000256" key="10">
    <source>
        <dbReference type="ARBA" id="ARBA00023136"/>
    </source>
</evidence>
<dbReference type="AlphaFoldDB" id="A0AAV7L5X3"/>
<dbReference type="FunFam" id="1.20.1110.10:FF:000023">
    <property type="entry name" value="Cation-transporting ATPase"/>
    <property type="match status" value="1"/>
</dbReference>
<dbReference type="InterPro" id="IPR036412">
    <property type="entry name" value="HAD-like_sf"/>
</dbReference>
<feature type="transmembrane region" description="Helical" evidence="16">
    <location>
        <begin position="342"/>
        <end position="369"/>
    </location>
</feature>
<dbReference type="InterPro" id="IPR004014">
    <property type="entry name" value="ATPase_P-typ_cation-transptr_N"/>
</dbReference>
<dbReference type="Pfam" id="PF00690">
    <property type="entry name" value="Cation_ATPase_N"/>
    <property type="match status" value="1"/>
</dbReference>
<dbReference type="Proteomes" id="UP001066276">
    <property type="component" value="Chromosome 11"/>
</dbReference>
<evidence type="ECO:0000256" key="7">
    <source>
        <dbReference type="ARBA" id="ARBA00022842"/>
    </source>
</evidence>
<dbReference type="SFLD" id="SFLDG00002">
    <property type="entry name" value="C1.7:_P-type_atpase_like"/>
    <property type="match status" value="1"/>
</dbReference>
<evidence type="ECO:0000256" key="9">
    <source>
        <dbReference type="ARBA" id="ARBA00022989"/>
    </source>
</evidence>
<evidence type="ECO:0000256" key="1">
    <source>
        <dbReference type="ARBA" id="ARBA00004141"/>
    </source>
</evidence>
<evidence type="ECO:0000256" key="13">
    <source>
        <dbReference type="ARBA" id="ARBA00069064"/>
    </source>
</evidence>
<keyword evidence="10 16" id="KW-0472">Membrane</keyword>
<evidence type="ECO:0000259" key="17">
    <source>
        <dbReference type="Pfam" id="PF00122"/>
    </source>
</evidence>
<dbReference type="EMBL" id="JANPWB010000015">
    <property type="protein sequence ID" value="KAJ1086907.1"/>
    <property type="molecule type" value="Genomic_DNA"/>
</dbReference>
<dbReference type="InterPro" id="IPR044492">
    <property type="entry name" value="P_typ_ATPase_HD_dom"/>
</dbReference>
<dbReference type="PRINTS" id="PR00121">
    <property type="entry name" value="NAKATPASE"/>
</dbReference>
<feature type="transmembrane region" description="Helical" evidence="16">
    <location>
        <begin position="886"/>
        <end position="908"/>
    </location>
</feature>
<feature type="region of interest" description="Disordered" evidence="15">
    <location>
        <begin position="1"/>
        <end position="21"/>
    </location>
</feature>
<sequence length="1104" mass="121948">MAVDLPGGAVEHASGEDDDPITADKHAAVNRAIIKPEKKVRFIRVQKIRYVWDSTEDRFMKIGALEDRYSCVDIHTKFGSGFTSEEQEIGKQVCGPNAIEVEIVPVWKLLFKEVLNPFYLFQAAALGLWLALGYYEVSCAIIIMMLISVIITVHDLRQQSVKLHELVETHNSVMVTVCLKNGEYKEVESRELVPGDVIALTGNKLYLPCDAVLIKGSCVVDEGMLTGESVPVTKTPLPEADSSMPWKAYSGEDYKRHILFCGTNVIQSKTSASCPGRAVVLQTGFNTAKGDLVRSILYPKPVNFKLHRDALRFIMCLFGVGIIAMIYSIVRFTMQGSPPGETTIMALLVITVAVPPALLAALAVGIMYAQRRLKKKGIFCISPERINVCGQLNLVCFDKTGTLTEDGLDLWGLVPSGENGFDPVYRFNSGAPLPWGPLLGALASCHSLMTIDGKLQGDPLDLKMFEGTYWDVEEPSISQDMDVQSTSSVILKPGPKASKVSIEGLAIVHQFPFSSGLQRMSVVTKVIGGDQCLAFMKGAPEKVISFCRPETVPSDFSSELQLYTMQGFRVIGLAYKALPAGMHAELTRLTREEVESNLEFLGLLVMENQLKPETKPVLQELLEARIRTVMVTGDNLQTALTVAKHSGMISESSTTILVTACGPEGSSLPSVTLCVVDYMKNKMNGVGEMSISIEGKCSHALALQDYHFAMDGKSFQVILQHFYSLLPKLLLNGVIFARMSPGQKSNLVEELQKLDYCVGMCGDGANDCGALKMAHAGISLSEQEASVAAPFTSRTPNIECVTQLIKDGRCALVTSFAVFKYMSMYSFIELICLVLLYWNLGILGKHQYLILDVAISTVVCLTISLNGANPKLAPYRPPNQLMSPPLVLSLCFNAMFAFIIQVVSFVAVQQQPWFNLTDVHRACLTGNLNVTASLSQNYESTTIFPLCEGNLIIVAFVFAKGQTFRKPLYTNYFFTILVIALTAVCIFLIFADIEDVYIGMELVCIPTMWRVYLFITLVILFLACYGVEEGIAENRTLWQWIKKTFNYKSKSQYRKLQRILEKDPDWPPLNQAIHPDSAIAELEPEGEIYCNPAFDNNENELTKI</sequence>
<dbReference type="InterPro" id="IPR023214">
    <property type="entry name" value="HAD_sf"/>
</dbReference>
<keyword evidence="5" id="KW-0547">Nucleotide-binding</keyword>
<gene>
    <name evidence="19" type="ORF">NDU88_000102</name>
</gene>
<dbReference type="FunFam" id="2.70.150.10:FF:000035">
    <property type="entry name" value="Cation-transporting ATPase"/>
    <property type="match status" value="1"/>
</dbReference>
<evidence type="ECO:0000259" key="18">
    <source>
        <dbReference type="Pfam" id="PF00690"/>
    </source>
</evidence>
<dbReference type="InterPro" id="IPR008250">
    <property type="entry name" value="ATPase_P-typ_transduc_dom_A_sf"/>
</dbReference>
<feature type="transmembrane region" description="Helical" evidence="16">
    <location>
        <begin position="126"/>
        <end position="153"/>
    </location>
</feature>
<keyword evidence="20" id="KW-1185">Reference proteome</keyword>
<feature type="transmembrane region" description="Helical" evidence="16">
    <location>
        <begin position="310"/>
        <end position="330"/>
    </location>
</feature>
<dbReference type="GO" id="GO:0015203">
    <property type="term" value="F:polyamine transmembrane transporter activity"/>
    <property type="evidence" value="ECO:0007669"/>
    <property type="project" value="TreeGrafter"/>
</dbReference>
<feature type="transmembrane region" description="Helical" evidence="16">
    <location>
        <begin position="822"/>
        <end position="840"/>
    </location>
</feature>
<protein>
    <recommendedName>
        <fullName evidence="13">Probable cation-transporting ATPase 13A5</fullName>
    </recommendedName>
    <alternativeName>
        <fullName evidence="14">P5-ATPase isoform 5</fullName>
    </alternativeName>
</protein>
<keyword evidence="11" id="KW-0325">Glycoprotein</keyword>
<dbReference type="PANTHER" id="PTHR45630:SF1">
    <property type="entry name" value="CATION-TRANSPORTING ATPASE 13A4-RELATED"/>
    <property type="match status" value="1"/>
</dbReference>
<accession>A0AAV7L5X3</accession>
<dbReference type="PRINTS" id="PR00119">
    <property type="entry name" value="CATATPASE"/>
</dbReference>
<keyword evidence="7" id="KW-0460">Magnesium</keyword>
<dbReference type="SFLD" id="SFLDS00003">
    <property type="entry name" value="Haloacid_Dehalogenase"/>
    <property type="match status" value="1"/>
</dbReference>
<dbReference type="SUPFAM" id="SSF81665">
    <property type="entry name" value="Calcium ATPase, transmembrane domain M"/>
    <property type="match status" value="1"/>
</dbReference>
<dbReference type="GO" id="GO:0005524">
    <property type="term" value="F:ATP binding"/>
    <property type="evidence" value="ECO:0007669"/>
    <property type="project" value="UniProtKB-KW"/>
</dbReference>
<evidence type="ECO:0000313" key="19">
    <source>
        <dbReference type="EMBL" id="KAJ1086907.1"/>
    </source>
</evidence>
<keyword evidence="3 16" id="KW-0812">Transmembrane</keyword>
<dbReference type="PANTHER" id="PTHR45630">
    <property type="entry name" value="CATION-TRANSPORTING ATPASE-RELATED"/>
    <property type="match status" value="1"/>
</dbReference>
<dbReference type="NCBIfam" id="TIGR01494">
    <property type="entry name" value="ATPase_P-type"/>
    <property type="match status" value="1"/>
</dbReference>
<feature type="domain" description="Cation-transporting P-type ATPase N-terminal" evidence="18">
    <location>
        <begin position="75"/>
        <end position="128"/>
    </location>
</feature>
<feature type="transmembrane region" description="Helical" evidence="16">
    <location>
        <begin position="971"/>
        <end position="991"/>
    </location>
</feature>
<comment type="similarity">
    <text evidence="2">Belongs to the cation transport ATPase (P-type) (TC 3.A.3) family. Type V subfamily.</text>
</comment>
<dbReference type="InterPro" id="IPR018303">
    <property type="entry name" value="ATPase_P-typ_P_site"/>
</dbReference>
<dbReference type="GO" id="GO:0016887">
    <property type="term" value="F:ATP hydrolysis activity"/>
    <property type="evidence" value="ECO:0007669"/>
    <property type="project" value="InterPro"/>
</dbReference>
<organism evidence="19 20">
    <name type="scientific">Pleurodeles waltl</name>
    <name type="common">Iberian ribbed newt</name>
    <dbReference type="NCBI Taxonomy" id="8319"/>
    <lineage>
        <taxon>Eukaryota</taxon>
        <taxon>Metazoa</taxon>
        <taxon>Chordata</taxon>
        <taxon>Craniata</taxon>
        <taxon>Vertebrata</taxon>
        <taxon>Euteleostomi</taxon>
        <taxon>Amphibia</taxon>
        <taxon>Batrachia</taxon>
        <taxon>Caudata</taxon>
        <taxon>Salamandroidea</taxon>
        <taxon>Salamandridae</taxon>
        <taxon>Pleurodelinae</taxon>
        <taxon>Pleurodeles</taxon>
    </lineage>
</organism>
<dbReference type="Pfam" id="PF13246">
    <property type="entry name" value="Cation_ATPase"/>
    <property type="match status" value="1"/>
</dbReference>
<dbReference type="PROSITE" id="PS00154">
    <property type="entry name" value="ATPASE_E1_E2"/>
    <property type="match status" value="1"/>
</dbReference>
<dbReference type="SUPFAM" id="SSF56784">
    <property type="entry name" value="HAD-like"/>
    <property type="match status" value="1"/>
</dbReference>
<evidence type="ECO:0000256" key="14">
    <source>
        <dbReference type="ARBA" id="ARBA00082412"/>
    </source>
</evidence>
<comment type="caution">
    <text evidence="19">The sequence shown here is derived from an EMBL/GenBank/DDBJ whole genome shotgun (WGS) entry which is preliminary data.</text>
</comment>
<dbReference type="GO" id="GO:0019829">
    <property type="term" value="F:ATPase-coupled monoatomic cation transmembrane transporter activity"/>
    <property type="evidence" value="ECO:0007669"/>
    <property type="project" value="InterPro"/>
</dbReference>
<evidence type="ECO:0000256" key="8">
    <source>
        <dbReference type="ARBA" id="ARBA00022967"/>
    </source>
</evidence>
<dbReference type="Gene3D" id="3.40.1110.10">
    <property type="entry name" value="Calcium-transporting ATPase, cytoplasmic domain N"/>
    <property type="match status" value="1"/>
</dbReference>
<dbReference type="Gene3D" id="1.20.1110.10">
    <property type="entry name" value="Calcium-transporting ATPase, transmembrane domain"/>
    <property type="match status" value="1"/>
</dbReference>
<evidence type="ECO:0000256" key="6">
    <source>
        <dbReference type="ARBA" id="ARBA00022840"/>
    </source>
</evidence>
<dbReference type="NCBIfam" id="TIGR01657">
    <property type="entry name" value="P-ATPase-V"/>
    <property type="match status" value="1"/>
</dbReference>
<dbReference type="InterPro" id="IPR023298">
    <property type="entry name" value="ATPase_P-typ_TM_dom_sf"/>
</dbReference>
<dbReference type="InterPro" id="IPR001757">
    <property type="entry name" value="P_typ_ATPase"/>
</dbReference>
<dbReference type="InterPro" id="IPR023299">
    <property type="entry name" value="ATPase_P-typ_cyto_dom_N"/>
</dbReference>
<feature type="transmembrane region" description="Helical" evidence="16">
    <location>
        <begin position="1011"/>
        <end position="1027"/>
    </location>
</feature>
<evidence type="ECO:0000256" key="11">
    <source>
        <dbReference type="ARBA" id="ARBA00023180"/>
    </source>
</evidence>
<dbReference type="GO" id="GO:0046872">
    <property type="term" value="F:metal ion binding"/>
    <property type="evidence" value="ECO:0007669"/>
    <property type="project" value="UniProtKB-KW"/>
</dbReference>
<dbReference type="SUPFAM" id="SSF81660">
    <property type="entry name" value="Metal cation-transporting ATPase, ATP-binding domain N"/>
    <property type="match status" value="1"/>
</dbReference>
<evidence type="ECO:0000256" key="15">
    <source>
        <dbReference type="SAM" id="MobiDB-lite"/>
    </source>
</evidence>
<evidence type="ECO:0000256" key="5">
    <source>
        <dbReference type="ARBA" id="ARBA00022741"/>
    </source>
</evidence>
<dbReference type="CDD" id="cd07542">
    <property type="entry name" value="P-type_ATPase_cation"/>
    <property type="match status" value="1"/>
</dbReference>
<dbReference type="GO" id="GO:0015662">
    <property type="term" value="F:P-type ion transporter activity"/>
    <property type="evidence" value="ECO:0007669"/>
    <property type="project" value="InterPro"/>
</dbReference>
<keyword evidence="8" id="KW-1278">Translocase</keyword>
<keyword evidence="9 16" id="KW-1133">Transmembrane helix</keyword>
<feature type="transmembrane region" description="Helical" evidence="16">
    <location>
        <begin position="942"/>
        <end position="959"/>
    </location>
</feature>
<dbReference type="InterPro" id="IPR006544">
    <property type="entry name" value="P-type_TPase_V"/>
</dbReference>
<keyword evidence="6" id="KW-0067">ATP-binding</keyword>
<dbReference type="Gene3D" id="2.70.150.10">
    <property type="entry name" value="Calcium-transporting ATPase, cytoplasmic transduction domain A"/>
    <property type="match status" value="1"/>
</dbReference>
<dbReference type="SUPFAM" id="SSF81653">
    <property type="entry name" value="Calcium ATPase, transduction domain A"/>
    <property type="match status" value="1"/>
</dbReference>
<comment type="subcellular location">
    <subcellularLocation>
        <location evidence="1">Membrane</location>
        <topology evidence="1">Multi-pass membrane protein</topology>
    </subcellularLocation>
</comment>
<dbReference type="FunFam" id="3.40.1110.10:FF:000028">
    <property type="entry name" value="Cation-transporting ATPase"/>
    <property type="match status" value="1"/>
</dbReference>
<evidence type="ECO:0000313" key="20">
    <source>
        <dbReference type="Proteomes" id="UP001066276"/>
    </source>
</evidence>
<dbReference type="FunFam" id="3.40.50.1000:FF:000075">
    <property type="entry name" value="Cation-transporting ATPase"/>
    <property type="match status" value="1"/>
</dbReference>
<dbReference type="Gene3D" id="3.40.50.1000">
    <property type="entry name" value="HAD superfamily/HAD-like"/>
    <property type="match status" value="2"/>
</dbReference>